<dbReference type="PANTHER" id="PTHR47990">
    <property type="entry name" value="2-OXOGLUTARATE (2OG) AND FE(II)-DEPENDENT OXYGENASE SUPERFAMILY PROTEIN-RELATED"/>
    <property type="match status" value="1"/>
</dbReference>
<dbReference type="OrthoDB" id="288590at2759"/>
<dbReference type="InterPro" id="IPR050231">
    <property type="entry name" value="Iron_ascorbate_oxido_reductase"/>
</dbReference>
<gene>
    <name evidence="3" type="ORF">ASPFODRAFT_707808</name>
</gene>
<dbReference type="Proteomes" id="UP000184063">
    <property type="component" value="Unassembled WGS sequence"/>
</dbReference>
<dbReference type="InterPro" id="IPR044861">
    <property type="entry name" value="IPNS-like_FE2OG_OXY"/>
</dbReference>
<sequence length="288" mass="31410">MSAKLPLINPYNSISEGLVSELKAALYRFGAFRLAAPETTQSRRDAARDFFRQPVAAKAGITGYSPFASERVRGRTEIPKESIYFFRNGAESNYPKGPSSNLYRSVKCLHEVVLATPAIEWTPIRLHLLKTMSQALDADVQLAGTTLLDSATVGVHYYDSKSLPDHSAYFSPPHMDSGTLTVLFRSHDETDGLEIADLETTEKQDSEGVGSEASFIPVPTLGDGMPEVVVFAGTRLQRLFGRHRVRACVHRVRGPGVGRHSSSGVRRLSIAMFCAPSEPSIPPLSSSS</sequence>
<evidence type="ECO:0000256" key="1">
    <source>
        <dbReference type="ARBA" id="ARBA00008056"/>
    </source>
</evidence>
<feature type="domain" description="Isopenicillin N synthase-like Fe(2+) 2OG dioxygenase" evidence="2">
    <location>
        <begin position="155"/>
        <end position="276"/>
    </location>
</feature>
<dbReference type="VEuPathDB" id="FungiDB:ASPFODRAFT_707808"/>
<protein>
    <recommendedName>
        <fullName evidence="2">Isopenicillin N synthase-like Fe(2+) 2OG dioxygenase domain-containing protein</fullName>
    </recommendedName>
</protein>
<dbReference type="Pfam" id="PF03171">
    <property type="entry name" value="2OG-FeII_Oxy"/>
    <property type="match status" value="1"/>
</dbReference>
<evidence type="ECO:0000259" key="2">
    <source>
        <dbReference type="Pfam" id="PF03171"/>
    </source>
</evidence>
<organism evidence="3 4">
    <name type="scientific">Aspergillus luchuensis (strain CBS 106.47)</name>
    <dbReference type="NCBI Taxonomy" id="1137211"/>
    <lineage>
        <taxon>Eukaryota</taxon>
        <taxon>Fungi</taxon>
        <taxon>Dikarya</taxon>
        <taxon>Ascomycota</taxon>
        <taxon>Pezizomycotina</taxon>
        <taxon>Eurotiomycetes</taxon>
        <taxon>Eurotiomycetidae</taxon>
        <taxon>Eurotiales</taxon>
        <taxon>Aspergillaceae</taxon>
        <taxon>Aspergillus</taxon>
        <taxon>Aspergillus subgen. Circumdati</taxon>
    </lineage>
</organism>
<name>A0A1M3T129_ASPLC</name>
<dbReference type="EMBL" id="KV878255">
    <property type="protein sequence ID" value="OJZ80458.1"/>
    <property type="molecule type" value="Genomic_DNA"/>
</dbReference>
<reference evidence="4" key="1">
    <citation type="journal article" date="2017" name="Genome Biol.">
        <title>Comparative genomics reveals high biological diversity and specific adaptations in the industrially and medically important fungal genus Aspergillus.</title>
        <authorList>
            <person name="de Vries R.P."/>
            <person name="Riley R."/>
            <person name="Wiebenga A."/>
            <person name="Aguilar-Osorio G."/>
            <person name="Amillis S."/>
            <person name="Uchima C.A."/>
            <person name="Anderluh G."/>
            <person name="Asadollahi M."/>
            <person name="Askin M."/>
            <person name="Barry K."/>
            <person name="Battaglia E."/>
            <person name="Bayram O."/>
            <person name="Benocci T."/>
            <person name="Braus-Stromeyer S.A."/>
            <person name="Caldana C."/>
            <person name="Canovas D."/>
            <person name="Cerqueira G.C."/>
            <person name="Chen F."/>
            <person name="Chen W."/>
            <person name="Choi C."/>
            <person name="Clum A."/>
            <person name="Dos Santos R.A."/>
            <person name="Damasio A.R."/>
            <person name="Diallinas G."/>
            <person name="Emri T."/>
            <person name="Fekete E."/>
            <person name="Flipphi M."/>
            <person name="Freyberg S."/>
            <person name="Gallo A."/>
            <person name="Gournas C."/>
            <person name="Habgood R."/>
            <person name="Hainaut M."/>
            <person name="Harispe M.L."/>
            <person name="Henrissat B."/>
            <person name="Hilden K.S."/>
            <person name="Hope R."/>
            <person name="Hossain A."/>
            <person name="Karabika E."/>
            <person name="Karaffa L."/>
            <person name="Karanyi Z."/>
            <person name="Krasevec N."/>
            <person name="Kuo A."/>
            <person name="Kusch H."/>
            <person name="LaButti K."/>
            <person name="Lagendijk E.L."/>
            <person name="Lapidus A."/>
            <person name="Levasseur A."/>
            <person name="Lindquist E."/>
            <person name="Lipzen A."/>
            <person name="Logrieco A.F."/>
            <person name="MacCabe A."/>
            <person name="Maekelae M.R."/>
            <person name="Malavazi I."/>
            <person name="Melin P."/>
            <person name="Meyer V."/>
            <person name="Mielnichuk N."/>
            <person name="Miskei M."/>
            <person name="Molnar A.P."/>
            <person name="Mule G."/>
            <person name="Ngan C.Y."/>
            <person name="Orejas M."/>
            <person name="Orosz E."/>
            <person name="Ouedraogo J.P."/>
            <person name="Overkamp K.M."/>
            <person name="Park H.-S."/>
            <person name="Perrone G."/>
            <person name="Piumi F."/>
            <person name="Punt P.J."/>
            <person name="Ram A.F."/>
            <person name="Ramon A."/>
            <person name="Rauscher S."/>
            <person name="Record E."/>
            <person name="Riano-Pachon D.M."/>
            <person name="Robert V."/>
            <person name="Roehrig J."/>
            <person name="Ruller R."/>
            <person name="Salamov A."/>
            <person name="Salih N.S."/>
            <person name="Samson R.A."/>
            <person name="Sandor E."/>
            <person name="Sanguinetti M."/>
            <person name="Schuetze T."/>
            <person name="Sepcic K."/>
            <person name="Shelest E."/>
            <person name="Sherlock G."/>
            <person name="Sophianopoulou V."/>
            <person name="Squina F.M."/>
            <person name="Sun H."/>
            <person name="Susca A."/>
            <person name="Todd R.B."/>
            <person name="Tsang A."/>
            <person name="Unkles S.E."/>
            <person name="van de Wiele N."/>
            <person name="van Rossen-Uffink D."/>
            <person name="Oliveira J.V."/>
            <person name="Vesth T.C."/>
            <person name="Visser J."/>
            <person name="Yu J.-H."/>
            <person name="Zhou M."/>
            <person name="Andersen M.R."/>
            <person name="Archer D.B."/>
            <person name="Baker S.E."/>
            <person name="Benoit I."/>
            <person name="Brakhage A.A."/>
            <person name="Braus G.H."/>
            <person name="Fischer R."/>
            <person name="Frisvad J.C."/>
            <person name="Goldman G.H."/>
            <person name="Houbraken J."/>
            <person name="Oakley B."/>
            <person name="Pocsi I."/>
            <person name="Scazzocchio C."/>
            <person name="Seiboth B."/>
            <person name="vanKuyk P.A."/>
            <person name="Wortman J."/>
            <person name="Dyer P.S."/>
            <person name="Grigoriev I.V."/>
        </authorList>
    </citation>
    <scope>NUCLEOTIDE SEQUENCE [LARGE SCALE GENOMIC DNA]</scope>
    <source>
        <strain evidence="4">CBS 106.47</strain>
    </source>
</reference>
<evidence type="ECO:0000313" key="4">
    <source>
        <dbReference type="Proteomes" id="UP000184063"/>
    </source>
</evidence>
<comment type="similarity">
    <text evidence="1">Belongs to the iron/ascorbate-dependent oxidoreductase family.</text>
</comment>
<dbReference type="InterPro" id="IPR027443">
    <property type="entry name" value="IPNS-like_sf"/>
</dbReference>
<proteinExistence type="inferred from homology"/>
<dbReference type="AlphaFoldDB" id="A0A1M3T129"/>
<evidence type="ECO:0000313" key="3">
    <source>
        <dbReference type="EMBL" id="OJZ80458.1"/>
    </source>
</evidence>
<dbReference type="SUPFAM" id="SSF51197">
    <property type="entry name" value="Clavaminate synthase-like"/>
    <property type="match status" value="1"/>
</dbReference>
<dbReference type="Gene3D" id="2.60.120.330">
    <property type="entry name" value="B-lactam Antibiotic, Isopenicillin N Synthase, Chain"/>
    <property type="match status" value="1"/>
</dbReference>
<accession>A0A1M3T129</accession>